<dbReference type="CDD" id="cd01335">
    <property type="entry name" value="Radical_SAM"/>
    <property type="match status" value="1"/>
</dbReference>
<reference evidence="9" key="1">
    <citation type="journal article" date="2019" name="Int. J. Syst. Evol. Microbiol.">
        <title>The Global Catalogue of Microorganisms (GCM) 10K type strain sequencing project: providing services to taxonomists for standard genome sequencing and annotation.</title>
        <authorList>
            <consortium name="The Broad Institute Genomics Platform"/>
            <consortium name="The Broad Institute Genome Sequencing Center for Infectious Disease"/>
            <person name="Wu L."/>
            <person name="Ma J."/>
        </authorList>
    </citation>
    <scope>NUCLEOTIDE SEQUENCE [LARGE SCALE GENOMIC DNA]</scope>
    <source>
        <strain evidence="9">JCM 19635</strain>
    </source>
</reference>
<comment type="cofactor">
    <cofactor evidence="1">
        <name>[4Fe-4S] cluster</name>
        <dbReference type="ChEBI" id="CHEBI:49883"/>
    </cofactor>
</comment>
<evidence type="ECO:0000256" key="5">
    <source>
        <dbReference type="ARBA" id="ARBA00023014"/>
    </source>
</evidence>
<dbReference type="InterPro" id="IPR058240">
    <property type="entry name" value="rSAM_sf"/>
</dbReference>
<dbReference type="PROSITE" id="PS51918">
    <property type="entry name" value="RADICAL_SAM"/>
    <property type="match status" value="1"/>
</dbReference>
<evidence type="ECO:0000256" key="3">
    <source>
        <dbReference type="ARBA" id="ARBA00022723"/>
    </source>
</evidence>
<evidence type="ECO:0000313" key="9">
    <source>
        <dbReference type="Proteomes" id="UP001596513"/>
    </source>
</evidence>
<feature type="domain" description="Radical SAM core" evidence="7">
    <location>
        <begin position="50"/>
        <end position="293"/>
    </location>
</feature>
<evidence type="ECO:0000256" key="4">
    <source>
        <dbReference type="ARBA" id="ARBA00023004"/>
    </source>
</evidence>
<evidence type="ECO:0000256" key="2">
    <source>
        <dbReference type="ARBA" id="ARBA00022691"/>
    </source>
</evidence>
<dbReference type="EMBL" id="JBHTEK010000001">
    <property type="protein sequence ID" value="MFC7670225.1"/>
    <property type="molecule type" value="Genomic_DNA"/>
</dbReference>
<dbReference type="InterPro" id="IPR023874">
    <property type="entry name" value="DNA_rSAM_put"/>
</dbReference>
<dbReference type="InterPro" id="IPR013785">
    <property type="entry name" value="Aldolase_TIM"/>
</dbReference>
<dbReference type="NCBIfam" id="TIGR03916">
    <property type="entry name" value="rSAM_link_UDG"/>
    <property type="match status" value="1"/>
</dbReference>
<dbReference type="InterPro" id="IPR010994">
    <property type="entry name" value="RuvA_2-like"/>
</dbReference>
<dbReference type="SFLD" id="SFLDG01102">
    <property type="entry name" value="Uncharacterised_Radical_SAM_Su"/>
    <property type="match status" value="1"/>
</dbReference>
<dbReference type="Pfam" id="PF04055">
    <property type="entry name" value="Radical_SAM"/>
    <property type="match status" value="1"/>
</dbReference>
<organism evidence="8 9">
    <name type="scientific">Hymenobacter humi</name>
    <dbReference type="NCBI Taxonomy" id="1411620"/>
    <lineage>
        <taxon>Bacteria</taxon>
        <taxon>Pseudomonadati</taxon>
        <taxon>Bacteroidota</taxon>
        <taxon>Cytophagia</taxon>
        <taxon>Cytophagales</taxon>
        <taxon>Hymenobacteraceae</taxon>
        <taxon>Hymenobacter</taxon>
    </lineage>
</organism>
<comment type="caution">
    <text evidence="8">The sequence shown here is derived from an EMBL/GenBank/DDBJ whole genome shotgun (WGS) entry which is preliminary data.</text>
</comment>
<evidence type="ECO:0000313" key="8">
    <source>
        <dbReference type="EMBL" id="MFC7670225.1"/>
    </source>
</evidence>
<dbReference type="Gene3D" id="1.10.150.320">
    <property type="entry name" value="Photosystem II 12 kDa extrinsic protein"/>
    <property type="match status" value="1"/>
</dbReference>
<evidence type="ECO:0000256" key="1">
    <source>
        <dbReference type="ARBA" id="ARBA00001966"/>
    </source>
</evidence>
<dbReference type="Proteomes" id="UP001596513">
    <property type="component" value="Unassembled WGS sequence"/>
</dbReference>
<name>A0ABW2UDH0_9BACT</name>
<dbReference type="InterPro" id="IPR051675">
    <property type="entry name" value="Endo/Exo/Phosphatase_dom_1"/>
</dbReference>
<protein>
    <submittedName>
        <fullName evidence="8">DNA modification/repair radical SAM protein</fullName>
    </submittedName>
</protein>
<keyword evidence="4" id="KW-0408">Iron</keyword>
<accession>A0ABW2UDH0</accession>
<dbReference type="SFLD" id="SFLDS00029">
    <property type="entry name" value="Radical_SAM"/>
    <property type="match status" value="1"/>
</dbReference>
<proteinExistence type="predicted"/>
<keyword evidence="3" id="KW-0479">Metal-binding</keyword>
<dbReference type="RefSeq" id="WP_380205685.1">
    <property type="nucleotide sequence ID" value="NZ_JBHTEK010000001.1"/>
</dbReference>
<dbReference type="Gene3D" id="3.20.20.70">
    <property type="entry name" value="Aldolase class I"/>
    <property type="match status" value="1"/>
</dbReference>
<evidence type="ECO:0000259" key="7">
    <source>
        <dbReference type="PROSITE" id="PS51918"/>
    </source>
</evidence>
<dbReference type="SUPFAM" id="SSF47781">
    <property type="entry name" value="RuvA domain 2-like"/>
    <property type="match status" value="1"/>
</dbReference>
<dbReference type="PANTHER" id="PTHR21180:SF9">
    <property type="entry name" value="TYPE II SECRETION SYSTEM PROTEIN K"/>
    <property type="match status" value="1"/>
</dbReference>
<keyword evidence="2" id="KW-0949">S-adenosyl-L-methionine</keyword>
<gene>
    <name evidence="8" type="ORF">ACFQT0_24810</name>
</gene>
<dbReference type="SUPFAM" id="SSF102114">
    <property type="entry name" value="Radical SAM enzymes"/>
    <property type="match status" value="1"/>
</dbReference>
<sequence length="531" mass="59634">MNERIQEKLSILADAAKYDASCSSSGGKRKNENKGLGNAEGMGICHSYTEDGRCVSLLKILLTNHCIFDCAYCVSRRSNDVKRAAFTVDEVVDLTINFYRRNYIEGLFLSSGIFSSPDYTMERLVRIVKKLRTEHKFNGYIHVKTIPGASEELIQEAGLYADRLSVNIELPSELALTTLAPEKNYQEILTPMGQIRDGIAQNKEEKALFKKVPNFATAGQTTQLIVGASAETDLQIIKLTDSLYQGYGLKRVYYSGYIPVTDDARLPQVTQPPVIREHRLYQTDWLMRFYGFHADEILDPAHPHLDLEIDPKLAWALRNRHVFPVDVNTAEYEMILRIPGVGARSAKKIVAARRFAALNMETLRRLGVVLKRAKYFLTCQGEHRAVIGELSEQQVRRQILFGAGSVRSALVTQQARLIRPGFLIDMNYDLLFRTAPRRCRKAAWAASSTTFFLRYESHPPPAPARAHPGLRQSSPPLVLLPHQRAHAPGAPDARRRPRPGHGAAGRQRRPAGRLAQLPGPGAGIWRYVLLR</sequence>
<dbReference type="InterPro" id="IPR007197">
    <property type="entry name" value="rSAM"/>
</dbReference>
<feature type="region of interest" description="Disordered" evidence="6">
    <location>
        <begin position="484"/>
        <end position="517"/>
    </location>
</feature>
<keyword evidence="5" id="KW-0411">Iron-sulfur</keyword>
<dbReference type="PANTHER" id="PTHR21180">
    <property type="entry name" value="ENDONUCLEASE/EXONUCLEASE/PHOSPHATASE FAMILY DOMAIN-CONTAINING PROTEIN 1"/>
    <property type="match status" value="1"/>
</dbReference>
<evidence type="ECO:0000256" key="6">
    <source>
        <dbReference type="SAM" id="MobiDB-lite"/>
    </source>
</evidence>
<keyword evidence="9" id="KW-1185">Reference proteome</keyword>